<dbReference type="Proteomes" id="UP001062846">
    <property type="component" value="Chromosome 5"/>
</dbReference>
<proteinExistence type="predicted"/>
<reference evidence="1" key="1">
    <citation type="submission" date="2022-02" db="EMBL/GenBank/DDBJ databases">
        <title>Plant Genome Project.</title>
        <authorList>
            <person name="Zhang R.-G."/>
        </authorList>
    </citation>
    <scope>NUCLEOTIDE SEQUENCE</scope>
    <source>
        <strain evidence="1">AT1</strain>
    </source>
</reference>
<dbReference type="EMBL" id="CM046392">
    <property type="protein sequence ID" value="KAI8554019.1"/>
    <property type="molecule type" value="Genomic_DNA"/>
</dbReference>
<protein>
    <submittedName>
        <fullName evidence="1">Uncharacterized protein</fullName>
    </submittedName>
</protein>
<accession>A0ACC0NMK0</accession>
<gene>
    <name evidence="1" type="ORF">RHMOL_Rhmol05G0064700</name>
</gene>
<evidence type="ECO:0000313" key="2">
    <source>
        <dbReference type="Proteomes" id="UP001062846"/>
    </source>
</evidence>
<organism evidence="1 2">
    <name type="scientific">Rhododendron molle</name>
    <name type="common">Chinese azalea</name>
    <name type="synonym">Azalea mollis</name>
    <dbReference type="NCBI Taxonomy" id="49168"/>
    <lineage>
        <taxon>Eukaryota</taxon>
        <taxon>Viridiplantae</taxon>
        <taxon>Streptophyta</taxon>
        <taxon>Embryophyta</taxon>
        <taxon>Tracheophyta</taxon>
        <taxon>Spermatophyta</taxon>
        <taxon>Magnoliopsida</taxon>
        <taxon>eudicotyledons</taxon>
        <taxon>Gunneridae</taxon>
        <taxon>Pentapetalae</taxon>
        <taxon>asterids</taxon>
        <taxon>Ericales</taxon>
        <taxon>Ericaceae</taxon>
        <taxon>Ericoideae</taxon>
        <taxon>Rhodoreae</taxon>
        <taxon>Rhododendron</taxon>
    </lineage>
</organism>
<comment type="caution">
    <text evidence="1">The sequence shown here is derived from an EMBL/GenBank/DDBJ whole genome shotgun (WGS) entry which is preliminary data.</text>
</comment>
<keyword evidence="2" id="KW-1185">Reference proteome</keyword>
<name>A0ACC0NMK0_RHOML</name>
<evidence type="ECO:0000313" key="1">
    <source>
        <dbReference type="EMBL" id="KAI8554019.1"/>
    </source>
</evidence>
<sequence length="276" mass="31273">MAKEQVDRAEPPPPSVGNDSNNSQGFPEILGCLAFWIERGVADFLVLWLHWFPPNVWGRILFIAVSNLILSNSISLPHLILLLTSTALTRNLSVSNTTITHENERIIAVLLTEKKKYEQEKAKLDFSLINESKEEVGAKDGRNKRNEENTGQEKASSKGSKEEVKAKDQRNNKVDEESTRQEKAKLDFSPKRSKEEVKAKDKGNNEIDDKNTGQKKAEPEAKDGRNNLDEETSEKFQSSEAKRLARIKKKKKEWTNFKKASINSMNGRKREKPADA</sequence>